<dbReference type="RefSeq" id="WP_013678962.1">
    <property type="nucleotide sequence ID" value="NC_015315.1"/>
</dbReference>
<gene>
    <name evidence="4" type="ordered locus">TUZN_0124</name>
</gene>
<keyword evidence="5" id="KW-1185">Reference proteome</keyword>
<dbReference type="InterPro" id="IPR006978">
    <property type="entry name" value="Nre_N"/>
</dbReference>
<dbReference type="PANTHER" id="PTHR38136:SF2">
    <property type="entry name" value="DNA REPAIR PROTEIN"/>
    <property type="match status" value="1"/>
</dbReference>
<dbReference type="GO" id="GO:0006281">
    <property type="term" value="P:DNA repair"/>
    <property type="evidence" value="ECO:0007669"/>
    <property type="project" value="UniProtKB-UniRule"/>
</dbReference>
<evidence type="ECO:0000313" key="4">
    <source>
        <dbReference type="EMBL" id="AEA11626.1"/>
    </source>
</evidence>
<evidence type="ECO:0000313" key="5">
    <source>
        <dbReference type="Proteomes" id="UP000008138"/>
    </source>
</evidence>
<comment type="function">
    <text evidence="1">Involved in DNA damage repair.</text>
</comment>
<evidence type="ECO:0000259" key="2">
    <source>
        <dbReference type="Pfam" id="PF04894"/>
    </source>
</evidence>
<dbReference type="InterPro" id="IPR006979">
    <property type="entry name" value="Nre_C"/>
</dbReference>
<dbReference type="OrthoDB" id="6609at2157"/>
<dbReference type="Pfam" id="PF04894">
    <property type="entry name" value="Nre_N"/>
    <property type="match status" value="1"/>
</dbReference>
<dbReference type="PANTHER" id="PTHR38136">
    <property type="entry name" value="DNA REPAIR PROTEIN"/>
    <property type="match status" value="1"/>
</dbReference>
<feature type="domain" description="Archaeal Nre N-terminal" evidence="2">
    <location>
        <begin position="17"/>
        <end position="287"/>
    </location>
</feature>
<dbReference type="eggNOG" id="arCOG04269">
    <property type="taxonomic scope" value="Archaea"/>
</dbReference>
<dbReference type="Pfam" id="PF04895">
    <property type="entry name" value="Nre_C"/>
    <property type="match status" value="1"/>
</dbReference>
<dbReference type="InterPro" id="IPR033167">
    <property type="entry name" value="Nre"/>
</dbReference>
<proteinExistence type="inferred from homology"/>
<accession>F2L1F6</accession>
<comment type="caution">
    <text evidence="1">Lacks conserved residue(s) required for the propagation of feature annotation.</text>
</comment>
<dbReference type="EMBL" id="CP002590">
    <property type="protein sequence ID" value="AEA11626.1"/>
    <property type="molecule type" value="Genomic_DNA"/>
</dbReference>
<dbReference type="Proteomes" id="UP000008138">
    <property type="component" value="Chromosome"/>
</dbReference>
<dbReference type="STRING" id="999630.TUZN_0124"/>
<evidence type="ECO:0000259" key="3">
    <source>
        <dbReference type="Pfam" id="PF04895"/>
    </source>
</evidence>
<dbReference type="AlphaFoldDB" id="F2L1F6"/>
<organism evidence="4 5">
    <name type="scientific">Thermoproteus uzoniensis (strain 768-20)</name>
    <dbReference type="NCBI Taxonomy" id="999630"/>
    <lineage>
        <taxon>Archaea</taxon>
        <taxon>Thermoproteota</taxon>
        <taxon>Thermoprotei</taxon>
        <taxon>Thermoproteales</taxon>
        <taxon>Thermoproteaceae</taxon>
        <taxon>Thermoproteus</taxon>
    </lineage>
</organism>
<feature type="domain" description="Archaeal Nre C-terminal" evidence="3">
    <location>
        <begin position="300"/>
        <end position="401"/>
    </location>
</feature>
<reference key="2">
    <citation type="submission" date="2011-03" db="EMBL/GenBank/DDBJ databases">
        <title>Complete genome sequence of the thermoacidophilic crenarchaeon Thermoproteus uzoniensis 768-20.</title>
        <authorList>
            <person name="Mardanov A.V."/>
            <person name="Gumerov V.M."/>
            <person name="Beletsky A.V."/>
            <person name="Prokofeva M.I."/>
            <person name="Bonch-Osmolovskaya E.A."/>
            <person name="Ravin N.V."/>
            <person name="Skryabin K.G."/>
        </authorList>
    </citation>
    <scope>NUCLEOTIDE SEQUENCE</scope>
    <source>
        <strain>768-20</strain>
    </source>
</reference>
<dbReference type="GeneID" id="10359675"/>
<reference evidence="4 5" key="1">
    <citation type="journal article" date="2011" name="J. Bacteriol.">
        <title>Complete genome sequence of the thermoacidophilic crenarchaeon Thermoproteus uzoniensis 768-20.</title>
        <authorList>
            <person name="Mardanov A.V."/>
            <person name="Gumerov V.M."/>
            <person name="Beletsky A.V."/>
            <person name="Prokofeva M.I."/>
            <person name="Bonch-Osmolovskaya E.A."/>
            <person name="Ravin N.V."/>
            <person name="Skryabin K.G."/>
        </authorList>
    </citation>
    <scope>NUCLEOTIDE SEQUENCE [LARGE SCALE GENOMIC DNA]</scope>
    <source>
        <strain evidence="4 5">768-20</strain>
    </source>
</reference>
<evidence type="ECO:0000256" key="1">
    <source>
        <dbReference type="HAMAP-Rule" id="MF_02096"/>
    </source>
</evidence>
<name>F2L1F6_THEU7</name>
<sequence>MRIDPSLCIRCRGTKMLCGLPYCPVLVRARVRQYVEAVAGRSSVAGSSPPSVFVGRVGWPRVRVYPSVPPVEGDTSRLEDPRAWLEMSIEEFLASRLILARGSVEVDVGSARSPSRLLQDVQLLSLSPRPAEVELELKRPLRPEPVLDEHAPPFGPASPLRSLRLGSLPPPERAVERAYNDLDYPAGEAVWDLYRSGIDVHRISRMLSVGALGVGRRRRLVPTRWSITAVDKQLSDRLLAEVRRMPVLDRYLVYVRRTRGNAFVGLLAPRGFMYEWGEAWWPGTTWNYFGGSPEVEVDWEGPQGRTTYPSIGGCYYAARLAAAEALRAMGRQAAVVLWREIYPGFDLPVGVWFVRENVRALFRERPEKFDDLGEALAYMASHLRLPLDVWYSKSRLVKILKTAL</sequence>
<dbReference type="KEGG" id="tuz:TUZN_0124"/>
<comment type="similarity">
    <text evidence="1">Belongs to the Nre family.</text>
</comment>
<keyword evidence="1" id="KW-0227">DNA damage</keyword>
<protein>
    <recommendedName>
        <fullName evidence="1">DNA repair protein</fullName>
    </recommendedName>
</protein>
<dbReference type="HOGENOM" id="CLU_039703_0_0_2"/>
<keyword evidence="1" id="KW-0234">DNA repair</keyword>
<dbReference type="HAMAP" id="MF_02096">
    <property type="entry name" value="Nre"/>
    <property type="match status" value="1"/>
</dbReference>